<dbReference type="PANTHER" id="PTHR36688">
    <property type="entry name" value="ENDO/EXONUCLEASE/PHOSPHATASE DOMAIN-CONTAINING PROTEIN"/>
    <property type="match status" value="1"/>
</dbReference>
<protein>
    <recommendedName>
        <fullName evidence="5">Tick transposon</fullName>
    </recommendedName>
</protein>
<reference evidence="3 4" key="1">
    <citation type="journal article" date="2023" name="Arcadia Sci">
        <title>De novo assembly of a long-read Amblyomma americanum tick genome.</title>
        <authorList>
            <person name="Chou S."/>
            <person name="Poskanzer K.E."/>
            <person name="Rollins M."/>
            <person name="Thuy-Boun P.S."/>
        </authorList>
    </citation>
    <scope>NUCLEOTIDE SEQUENCE [LARGE SCALE GENOMIC DNA]</scope>
    <source>
        <strain evidence="3">F_SG_1</strain>
        <tissue evidence="3">Salivary glands</tissue>
    </source>
</reference>
<feature type="domain" description="RNase H type-1" evidence="2">
    <location>
        <begin position="956"/>
        <end position="1088"/>
    </location>
</feature>
<evidence type="ECO:0008006" key="5">
    <source>
        <dbReference type="Google" id="ProtNLM"/>
    </source>
</evidence>
<dbReference type="InterPro" id="IPR012337">
    <property type="entry name" value="RNaseH-like_sf"/>
</dbReference>
<dbReference type="GO" id="GO:0071897">
    <property type="term" value="P:DNA biosynthetic process"/>
    <property type="evidence" value="ECO:0007669"/>
    <property type="project" value="UniProtKB-ARBA"/>
</dbReference>
<dbReference type="Gene3D" id="3.60.10.10">
    <property type="entry name" value="Endonuclease/exonuclease/phosphatase"/>
    <property type="match status" value="1"/>
</dbReference>
<accession>A0AAQ4DVQ9</accession>
<dbReference type="AlphaFoldDB" id="A0AAQ4DVQ9"/>
<dbReference type="SUPFAM" id="SSF53098">
    <property type="entry name" value="Ribonuclease H-like"/>
    <property type="match status" value="1"/>
</dbReference>
<dbReference type="GO" id="GO:0003676">
    <property type="term" value="F:nucleic acid binding"/>
    <property type="evidence" value="ECO:0007669"/>
    <property type="project" value="InterPro"/>
</dbReference>
<sequence length="1236" mass="135115">MARRTKIASLPHILQWNVRSLRARHAELACLIEDGRLPFDVLALQETNVEPSSLRLPGYLGYAGVTRCTSPGCPSSPCLDPGHQQQGPRSAVYVRAGLPHVVMDLSDAVSGPLEACAVTVRMGATDTTVVSIYIPPGVSWATPLLTPVLSRIGPRALVCGDFNAHSREWGCRTTSRAGRILMETTLRAGLGLLKPPSPTFVTLRHSSTLDLAFTTPGIRYECRKPADTWGSDHFPLFLTPTSRRPQEDRTYAVISWPEFRVRSKEIPPGQSFLDHVATCAREATTLVRVPASSPVPDLRLLNIRANRRRQERIALNTSLPADWTAYRRIDAACRRHARRRRRQSWTGVCSSIQRCSHSGKAWRLLKALVHPQIPRRPILAIAIARAISIEDLAELMADQFIPPGGPVSSPPPALPTPRTPAAPPGVLAHVVAQCYAAITAHELQAVLDRPRKRTAPGADGISHQMLRNLDTPERTRLLEAFNAIWGSATLPEDWLTAVVVPVLKPRKPSRLPSSYRPVSLTSAACKTMEAIALFRLTWIARVTNFLPEQLTGFRRGRCTADSIADLVSTLEDARHDGDAVMLVLLDVKAAFETLPHSVIHEALNRLGVTGPLLAFIQAFLQGRTFRVRVGGQLSSPRPVAAGVPQGSVLSPFLFNLAMAGLPASLKSRSSHRVRCSVYADDVALWVRGTPRRIRSMRTSLQRALDAAQAYLSSIGLTVSPAKTEALLYHPRGRRAHITTLRLGADRLTWRNQVKYLGLLIDRRLTWLPAVGALLPRLRRIGQAVQRFQARDQGCSPSWALRLYHAAATSLVTYALPLVTLPPARLRPLELGHRSVLRQCLGLPRISPIAATHAEAGSWPLSLLLLQMGLRHVNRLYHAPDGRALLSRLRRAPDSRMGLLYSTFHRLFGPPVNQAPFPPPPTRPPLPISVDIRSCSRRRTPVAALQQTAATLLQESLGGHLQVYTDGSVLPATGQAAAACVAPALGAALSCHLRFPANSTAAELAGLHLAADLLLLLPGQQPAVILTDSRAALQLLRQHQPIQHTVANLKARLMAIQDAGRPVSLQWLPSHVGITGNEAADQLAGAAHTNGSPVSSKVTQLDFARPALRQAVRALHPDPRVASGVRFMRVPDCLPRRERALILRLRTGCSWTQARLHRHGRAPSPACSFCGADETLGHLLCACPNLEAARRDMTAGYRNLGLPSYSDQDLLHPKRSQTEAFRLLLEFLQSTGLATRL</sequence>
<organism evidence="3 4">
    <name type="scientific">Amblyomma americanum</name>
    <name type="common">Lone star tick</name>
    <dbReference type="NCBI Taxonomy" id="6943"/>
    <lineage>
        <taxon>Eukaryota</taxon>
        <taxon>Metazoa</taxon>
        <taxon>Ecdysozoa</taxon>
        <taxon>Arthropoda</taxon>
        <taxon>Chelicerata</taxon>
        <taxon>Arachnida</taxon>
        <taxon>Acari</taxon>
        <taxon>Parasitiformes</taxon>
        <taxon>Ixodida</taxon>
        <taxon>Ixodoidea</taxon>
        <taxon>Ixodidae</taxon>
        <taxon>Amblyomminae</taxon>
        <taxon>Amblyomma</taxon>
    </lineage>
</organism>
<dbReference type="InterPro" id="IPR005135">
    <property type="entry name" value="Endo/exonuclease/phosphatase"/>
</dbReference>
<dbReference type="PROSITE" id="PS50879">
    <property type="entry name" value="RNASE_H_1"/>
    <property type="match status" value="1"/>
</dbReference>
<dbReference type="PANTHER" id="PTHR36688:SF2">
    <property type="entry name" value="ENDONUCLEASE_EXONUCLEASE_PHOSPHATASE DOMAIN-CONTAINING PROTEIN"/>
    <property type="match status" value="1"/>
</dbReference>
<dbReference type="InterPro" id="IPR000477">
    <property type="entry name" value="RT_dom"/>
</dbReference>
<dbReference type="CDD" id="cd09276">
    <property type="entry name" value="Rnase_HI_RT_non_LTR"/>
    <property type="match status" value="1"/>
</dbReference>
<dbReference type="Proteomes" id="UP001321473">
    <property type="component" value="Unassembled WGS sequence"/>
</dbReference>
<evidence type="ECO:0000313" key="3">
    <source>
        <dbReference type="EMBL" id="KAK8766549.1"/>
    </source>
</evidence>
<dbReference type="SUPFAM" id="SSF56672">
    <property type="entry name" value="DNA/RNA polymerases"/>
    <property type="match status" value="1"/>
</dbReference>
<evidence type="ECO:0000259" key="2">
    <source>
        <dbReference type="PROSITE" id="PS50879"/>
    </source>
</evidence>
<keyword evidence="4" id="KW-1185">Reference proteome</keyword>
<dbReference type="GO" id="GO:0004523">
    <property type="term" value="F:RNA-DNA hybrid ribonuclease activity"/>
    <property type="evidence" value="ECO:0007669"/>
    <property type="project" value="InterPro"/>
</dbReference>
<proteinExistence type="predicted"/>
<dbReference type="PROSITE" id="PS50878">
    <property type="entry name" value="RT_POL"/>
    <property type="match status" value="1"/>
</dbReference>
<evidence type="ECO:0000259" key="1">
    <source>
        <dbReference type="PROSITE" id="PS50878"/>
    </source>
</evidence>
<dbReference type="Gene3D" id="3.30.420.10">
    <property type="entry name" value="Ribonuclease H-like superfamily/Ribonuclease H"/>
    <property type="match status" value="1"/>
</dbReference>
<dbReference type="InterPro" id="IPR002156">
    <property type="entry name" value="RNaseH_domain"/>
</dbReference>
<dbReference type="EMBL" id="JARKHS020026245">
    <property type="protein sequence ID" value="KAK8766549.1"/>
    <property type="molecule type" value="Genomic_DNA"/>
</dbReference>
<dbReference type="GO" id="GO:0042575">
    <property type="term" value="C:DNA polymerase complex"/>
    <property type="evidence" value="ECO:0007669"/>
    <property type="project" value="UniProtKB-ARBA"/>
</dbReference>
<dbReference type="InterPro" id="IPR043502">
    <property type="entry name" value="DNA/RNA_pol_sf"/>
</dbReference>
<feature type="domain" description="Reverse transcriptase" evidence="1">
    <location>
        <begin position="483"/>
        <end position="760"/>
    </location>
</feature>
<evidence type="ECO:0000313" key="4">
    <source>
        <dbReference type="Proteomes" id="UP001321473"/>
    </source>
</evidence>
<dbReference type="Pfam" id="PF00075">
    <property type="entry name" value="RNase_H"/>
    <property type="match status" value="1"/>
</dbReference>
<dbReference type="SUPFAM" id="SSF56219">
    <property type="entry name" value="DNase I-like"/>
    <property type="match status" value="1"/>
</dbReference>
<dbReference type="InterPro" id="IPR036691">
    <property type="entry name" value="Endo/exonu/phosph_ase_sf"/>
</dbReference>
<name>A0AAQ4DVQ9_AMBAM</name>
<dbReference type="Pfam" id="PF00078">
    <property type="entry name" value="RVT_1"/>
    <property type="match status" value="1"/>
</dbReference>
<dbReference type="InterPro" id="IPR036397">
    <property type="entry name" value="RNaseH_sf"/>
</dbReference>
<dbReference type="CDD" id="cd01650">
    <property type="entry name" value="RT_nLTR_like"/>
    <property type="match status" value="1"/>
</dbReference>
<comment type="caution">
    <text evidence="3">The sequence shown here is derived from an EMBL/GenBank/DDBJ whole genome shotgun (WGS) entry which is preliminary data.</text>
</comment>
<dbReference type="Pfam" id="PF14529">
    <property type="entry name" value="Exo_endo_phos_2"/>
    <property type="match status" value="1"/>
</dbReference>
<dbReference type="InterPro" id="IPR052560">
    <property type="entry name" value="RdDP_mobile_element"/>
</dbReference>
<gene>
    <name evidence="3" type="ORF">V5799_006672</name>
</gene>